<evidence type="ECO:0000313" key="1">
    <source>
        <dbReference type="EMBL" id="KAJ3542135.1"/>
    </source>
</evidence>
<reference evidence="1" key="1">
    <citation type="submission" date="2022-07" db="EMBL/GenBank/DDBJ databases">
        <title>Genome Sequence of Phlebia brevispora.</title>
        <authorList>
            <person name="Buettner E."/>
        </authorList>
    </citation>
    <scope>NUCLEOTIDE SEQUENCE</scope>
    <source>
        <strain evidence="1">MPL23</strain>
    </source>
</reference>
<name>A0ACC1SLH6_9APHY</name>
<comment type="caution">
    <text evidence="1">The sequence shown here is derived from an EMBL/GenBank/DDBJ whole genome shotgun (WGS) entry which is preliminary data.</text>
</comment>
<organism evidence="1 2">
    <name type="scientific">Phlebia brevispora</name>
    <dbReference type="NCBI Taxonomy" id="194682"/>
    <lineage>
        <taxon>Eukaryota</taxon>
        <taxon>Fungi</taxon>
        <taxon>Dikarya</taxon>
        <taxon>Basidiomycota</taxon>
        <taxon>Agaricomycotina</taxon>
        <taxon>Agaricomycetes</taxon>
        <taxon>Polyporales</taxon>
        <taxon>Meruliaceae</taxon>
        <taxon>Phlebia</taxon>
    </lineage>
</organism>
<keyword evidence="2" id="KW-1185">Reference proteome</keyword>
<proteinExistence type="predicted"/>
<protein>
    <submittedName>
        <fullName evidence="1">Uncharacterized protein</fullName>
    </submittedName>
</protein>
<dbReference type="EMBL" id="JANHOG010001174">
    <property type="protein sequence ID" value="KAJ3542135.1"/>
    <property type="molecule type" value="Genomic_DNA"/>
</dbReference>
<evidence type="ECO:0000313" key="2">
    <source>
        <dbReference type="Proteomes" id="UP001148662"/>
    </source>
</evidence>
<gene>
    <name evidence="1" type="ORF">NM688_g6001</name>
</gene>
<sequence length="467" mass="52203">MYNSWRKRKTRLNALLNVQTDEDAQALALDRILHGQSVIGKTSRTSEIDELKFGDKDVEVVGTLEYGQFGVVDVVTCKIDGNTYVRKSTEKRFALKAQDQCSPQTERDVLLRALKTRTPWAPHLLCAFQSPTHLSLMMDYAEGGTLWDVLESSPHDGRILEADLLWWAPQAVSAINWCHSQDFVHRDIKPHNFVLTVDSRLKLIDFGSAAPLLSAADDGSQLVPKRYCLVPCGTCDYISPEILKSHEEALVALEMSDEPDLSPSYSDYEPGGYGRETDWWSFGAMLYEMIYGVAPFFASDIRQTYMKIMDHAHSLHFKHTPSVSAKLQDLLRRLLTTSELRLGRETGKDVMGHSYFDDIDWQNLDKKQRPDDLHLPQFVYAAPVESQLEAPEAPSADDHSSRPFSFSALFQSSPAAPEPMSTPQAVQSTPQVASSQRAGRSILREAAIASFIGFSWGPSMDASPTKA</sequence>
<dbReference type="Proteomes" id="UP001148662">
    <property type="component" value="Unassembled WGS sequence"/>
</dbReference>
<accession>A0ACC1SLH6</accession>